<protein>
    <submittedName>
        <fullName evidence="1">Uncharacterized protein</fullName>
    </submittedName>
</protein>
<organism evidence="1 2">
    <name type="scientific">Mikania micrantha</name>
    <name type="common">bitter vine</name>
    <dbReference type="NCBI Taxonomy" id="192012"/>
    <lineage>
        <taxon>Eukaryota</taxon>
        <taxon>Viridiplantae</taxon>
        <taxon>Streptophyta</taxon>
        <taxon>Embryophyta</taxon>
        <taxon>Tracheophyta</taxon>
        <taxon>Spermatophyta</taxon>
        <taxon>Magnoliopsida</taxon>
        <taxon>eudicotyledons</taxon>
        <taxon>Gunneridae</taxon>
        <taxon>Pentapetalae</taxon>
        <taxon>asterids</taxon>
        <taxon>campanulids</taxon>
        <taxon>Asterales</taxon>
        <taxon>Asteraceae</taxon>
        <taxon>Asteroideae</taxon>
        <taxon>Heliantheae alliance</taxon>
        <taxon>Eupatorieae</taxon>
        <taxon>Mikania</taxon>
    </lineage>
</organism>
<keyword evidence="2" id="KW-1185">Reference proteome</keyword>
<gene>
    <name evidence="1" type="ORF">E3N88_00389</name>
</gene>
<comment type="caution">
    <text evidence="1">The sequence shown here is derived from an EMBL/GenBank/DDBJ whole genome shotgun (WGS) entry which is preliminary data.</text>
</comment>
<sequence>MIVLGMVQSKTTIRQFNNHGKKEGVTNKLILLYNSRQVKCFSILAETLNGTAGNIQNPFILFQVHFIVATWQNQITRLYGGIGVPIRTGRSDFVVSIVAIDSAYPKRTGDESQGTMWMMPLQKLDLGNSKFWCLGYSGKCWISEAI</sequence>
<proteinExistence type="predicted"/>
<dbReference type="EMBL" id="SZYD01000001">
    <property type="protein sequence ID" value="KAD7477253.1"/>
    <property type="molecule type" value="Genomic_DNA"/>
</dbReference>
<dbReference type="AlphaFoldDB" id="A0A5N6PYR8"/>
<name>A0A5N6PYR8_9ASTR</name>
<accession>A0A5N6PYR8</accession>
<evidence type="ECO:0000313" key="1">
    <source>
        <dbReference type="EMBL" id="KAD7477253.1"/>
    </source>
</evidence>
<dbReference type="Proteomes" id="UP000326396">
    <property type="component" value="Linkage Group LG1"/>
</dbReference>
<reference evidence="1 2" key="1">
    <citation type="submission" date="2019-05" db="EMBL/GenBank/DDBJ databases">
        <title>Mikania micrantha, genome provides insights into the molecular mechanism of rapid growth.</title>
        <authorList>
            <person name="Liu B."/>
        </authorList>
    </citation>
    <scope>NUCLEOTIDE SEQUENCE [LARGE SCALE GENOMIC DNA]</scope>
    <source>
        <strain evidence="1">NLD-2019</strain>
        <tissue evidence="1">Leaf</tissue>
    </source>
</reference>
<evidence type="ECO:0000313" key="2">
    <source>
        <dbReference type="Proteomes" id="UP000326396"/>
    </source>
</evidence>